<gene>
    <name evidence="1" type="primary">int</name>
    <name evidence="1" type="ordered locus">BT_0660</name>
</gene>
<dbReference type="KEGG" id="btr:BT_0660"/>
<evidence type="ECO:0000313" key="2">
    <source>
        <dbReference type="Proteomes" id="UP000001592"/>
    </source>
</evidence>
<dbReference type="HOGENOM" id="CLU_178888_1_0_5"/>
<keyword evidence="2" id="KW-1185">Reference proteome</keyword>
<dbReference type="EMBL" id="AM260525">
    <property type="protein sequence ID" value="CAK01094.1"/>
    <property type="molecule type" value="Genomic_DNA"/>
</dbReference>
<dbReference type="AlphaFoldDB" id="A9IQS2"/>
<proteinExistence type="predicted"/>
<name>A9IQS2_BART1</name>
<dbReference type="Proteomes" id="UP000001592">
    <property type="component" value="Chromosome"/>
</dbReference>
<evidence type="ECO:0000313" key="1">
    <source>
        <dbReference type="EMBL" id="CAK01094.1"/>
    </source>
</evidence>
<protein>
    <submittedName>
        <fullName evidence="1">Uncharacterized protein</fullName>
    </submittedName>
</protein>
<accession>A9IQS2</accession>
<reference evidence="1 2" key="1">
    <citation type="journal article" date="2007" name="Nat. Genet.">
        <title>Genomic analysis of Bartonella identifies type IV secretion systems as host adaptability factors.</title>
        <authorList>
            <person name="Saenz H.L."/>
            <person name="Engel P."/>
            <person name="Stoeckli M.C."/>
            <person name="Lanz C."/>
            <person name="Raddatz G."/>
            <person name="Vayssier-Taussat M."/>
            <person name="Birtles R."/>
            <person name="Schuster S.C."/>
            <person name="Dehio C."/>
        </authorList>
    </citation>
    <scope>NUCLEOTIDE SEQUENCE [LARGE SCALE GENOMIC DNA]</scope>
    <source>
        <strain evidence="2">DSM 28219 / CCUG 45778 / CIP 105476 / IBS 506</strain>
    </source>
</reference>
<sequence>MHITSRESPGEEKTILKGGKCLFMNRLKSQKLSQYWKLENMTIVPSLLLYKRKDGGAQWMYHNTTHKRLCKIALDTLRDVSLKEKHKR</sequence>
<organism evidence="1 2">
    <name type="scientific">Bartonella tribocorum (strain DSM 28219 / CCUG 45778 / CIP 105476 / IBS 506)</name>
    <dbReference type="NCBI Taxonomy" id="382640"/>
    <lineage>
        <taxon>Bacteria</taxon>
        <taxon>Pseudomonadati</taxon>
        <taxon>Pseudomonadota</taxon>
        <taxon>Alphaproteobacteria</taxon>
        <taxon>Hyphomicrobiales</taxon>
        <taxon>Bartonellaceae</taxon>
        <taxon>Bartonella</taxon>
    </lineage>
</organism>